<sequence length="83" mass="9527">MDDEVTSLIEYWANDAGKHRRMGKMQFEFKFHENVGRCQSLSSEPQQKGLSLSNIQGGGHTAAESKPEECFAMFKRWISYQPL</sequence>
<dbReference type="GO" id="GO:0004185">
    <property type="term" value="F:serine-type carboxypeptidase activity"/>
    <property type="evidence" value="ECO:0007669"/>
    <property type="project" value="InterPro"/>
</dbReference>
<dbReference type="SUPFAM" id="SSF53474">
    <property type="entry name" value="alpha/beta-Hydrolases"/>
    <property type="match status" value="1"/>
</dbReference>
<dbReference type="Gene3D" id="3.40.50.12670">
    <property type="match status" value="1"/>
</dbReference>
<comment type="similarity">
    <text evidence="1">Belongs to the peptidase S10 family.</text>
</comment>
<dbReference type="InterPro" id="IPR029058">
    <property type="entry name" value="AB_hydrolase_fold"/>
</dbReference>
<evidence type="ECO:0000256" key="2">
    <source>
        <dbReference type="SAM" id="MobiDB-lite"/>
    </source>
</evidence>
<keyword evidence="3" id="KW-0121">Carboxypeptidase</keyword>
<organism evidence="3 4">
    <name type="scientific">Cynara cardunculus var. scolymus</name>
    <name type="common">Globe artichoke</name>
    <name type="synonym">Cynara scolymus</name>
    <dbReference type="NCBI Taxonomy" id="59895"/>
    <lineage>
        <taxon>Eukaryota</taxon>
        <taxon>Viridiplantae</taxon>
        <taxon>Streptophyta</taxon>
        <taxon>Embryophyta</taxon>
        <taxon>Tracheophyta</taxon>
        <taxon>Spermatophyta</taxon>
        <taxon>Magnoliopsida</taxon>
        <taxon>eudicotyledons</taxon>
        <taxon>Gunneridae</taxon>
        <taxon>Pentapetalae</taxon>
        <taxon>asterids</taxon>
        <taxon>campanulids</taxon>
        <taxon>Asterales</taxon>
        <taxon>Asteraceae</taxon>
        <taxon>Carduoideae</taxon>
        <taxon>Cardueae</taxon>
        <taxon>Carduinae</taxon>
        <taxon>Cynara</taxon>
    </lineage>
</organism>
<dbReference type="Gramene" id="KVH87832">
    <property type="protein sequence ID" value="KVH87832"/>
    <property type="gene ID" value="Ccrd_024858"/>
</dbReference>
<accession>A0A124SAK8</accession>
<reference evidence="3 4" key="1">
    <citation type="journal article" date="2016" name="Sci. Rep.">
        <title>The genome sequence of the outbreeding globe artichoke constructed de novo incorporating a phase-aware low-pass sequencing strategy of F1 progeny.</title>
        <authorList>
            <person name="Scaglione D."/>
            <person name="Reyes-Chin-Wo S."/>
            <person name="Acquadro A."/>
            <person name="Froenicke L."/>
            <person name="Portis E."/>
            <person name="Beitel C."/>
            <person name="Tirone M."/>
            <person name="Mauro R."/>
            <person name="Lo Monaco A."/>
            <person name="Mauromicale G."/>
            <person name="Faccioli P."/>
            <person name="Cattivelli L."/>
            <person name="Rieseberg L."/>
            <person name="Michelmore R."/>
            <person name="Lanteri S."/>
        </authorList>
    </citation>
    <scope>NUCLEOTIDE SEQUENCE [LARGE SCALE GENOMIC DNA]</scope>
    <source>
        <strain evidence="3">2C</strain>
    </source>
</reference>
<dbReference type="InterPro" id="IPR001563">
    <property type="entry name" value="Peptidase_S10"/>
</dbReference>
<dbReference type="GO" id="GO:0006508">
    <property type="term" value="P:proteolysis"/>
    <property type="evidence" value="ECO:0007669"/>
    <property type="project" value="InterPro"/>
</dbReference>
<dbReference type="Pfam" id="PF00450">
    <property type="entry name" value="Peptidase_S10"/>
    <property type="match status" value="1"/>
</dbReference>
<comment type="caution">
    <text evidence="3">The sequence shown here is derived from an EMBL/GenBank/DDBJ whole genome shotgun (WGS) entry which is preliminary data.</text>
</comment>
<dbReference type="AlphaFoldDB" id="A0A124SAK8"/>
<evidence type="ECO:0000313" key="3">
    <source>
        <dbReference type="EMBL" id="KVH87832.1"/>
    </source>
</evidence>
<evidence type="ECO:0000256" key="1">
    <source>
        <dbReference type="ARBA" id="ARBA00009431"/>
    </source>
</evidence>
<keyword evidence="3" id="KW-0645">Protease</keyword>
<protein>
    <submittedName>
        <fullName evidence="3">Peptidase S10, serine carboxypeptidase</fullName>
    </submittedName>
</protein>
<dbReference type="EMBL" id="LEKV01005780">
    <property type="protein sequence ID" value="KVH87832.1"/>
    <property type="molecule type" value="Genomic_DNA"/>
</dbReference>
<feature type="compositionally biased region" description="Polar residues" evidence="2">
    <location>
        <begin position="42"/>
        <end position="55"/>
    </location>
</feature>
<proteinExistence type="inferred from homology"/>
<gene>
    <name evidence="3" type="ORF">Ccrd_024858</name>
</gene>
<feature type="region of interest" description="Disordered" evidence="2">
    <location>
        <begin position="42"/>
        <end position="62"/>
    </location>
</feature>
<name>A0A124SAK8_CYNCS</name>
<keyword evidence="3" id="KW-0378">Hydrolase</keyword>
<dbReference type="Proteomes" id="UP000243975">
    <property type="component" value="Unassembled WGS sequence"/>
</dbReference>
<keyword evidence="4" id="KW-1185">Reference proteome</keyword>
<evidence type="ECO:0000313" key="4">
    <source>
        <dbReference type="Proteomes" id="UP000243975"/>
    </source>
</evidence>